<accession>A0AAV2GSH9</accession>
<evidence type="ECO:0000313" key="1">
    <source>
        <dbReference type="EMBL" id="CAL1412783.1"/>
    </source>
</evidence>
<evidence type="ECO:0000313" key="2">
    <source>
        <dbReference type="Proteomes" id="UP001497516"/>
    </source>
</evidence>
<reference evidence="1 2" key="1">
    <citation type="submission" date="2024-04" db="EMBL/GenBank/DDBJ databases">
        <authorList>
            <person name="Fracassetti M."/>
        </authorList>
    </citation>
    <scope>NUCLEOTIDE SEQUENCE [LARGE SCALE GENOMIC DNA]</scope>
</reference>
<keyword evidence="2" id="KW-1185">Reference proteome</keyword>
<organism evidence="1 2">
    <name type="scientific">Linum trigynum</name>
    <dbReference type="NCBI Taxonomy" id="586398"/>
    <lineage>
        <taxon>Eukaryota</taxon>
        <taxon>Viridiplantae</taxon>
        <taxon>Streptophyta</taxon>
        <taxon>Embryophyta</taxon>
        <taxon>Tracheophyta</taxon>
        <taxon>Spermatophyta</taxon>
        <taxon>Magnoliopsida</taxon>
        <taxon>eudicotyledons</taxon>
        <taxon>Gunneridae</taxon>
        <taxon>Pentapetalae</taxon>
        <taxon>rosids</taxon>
        <taxon>fabids</taxon>
        <taxon>Malpighiales</taxon>
        <taxon>Linaceae</taxon>
        <taxon>Linum</taxon>
    </lineage>
</organism>
<dbReference type="EMBL" id="OZ034822">
    <property type="protein sequence ID" value="CAL1412783.1"/>
    <property type="molecule type" value="Genomic_DNA"/>
</dbReference>
<dbReference type="AlphaFoldDB" id="A0AAV2GSH9"/>
<dbReference type="Proteomes" id="UP001497516">
    <property type="component" value="Chromosome 9"/>
</dbReference>
<sequence length="84" mass="9282">MEREGMAMGDARMPGIVGDGRWRCRRVIGEEKRCYLWLWLAVPGRRGGRGGETESSGRVAGVWMAEGEGNGRAGLGFEWRRAGI</sequence>
<gene>
    <name evidence="1" type="ORF">LTRI10_LOCUS52053</name>
</gene>
<protein>
    <submittedName>
        <fullName evidence="1">Uncharacterized protein</fullName>
    </submittedName>
</protein>
<name>A0AAV2GSH9_9ROSI</name>
<proteinExistence type="predicted"/>